<dbReference type="Pfam" id="PF00072">
    <property type="entry name" value="Response_reg"/>
    <property type="match status" value="1"/>
</dbReference>
<gene>
    <name evidence="10" type="ORF">DWV78_17340</name>
</gene>
<keyword evidence="2" id="KW-0963">Cytoplasm</keyword>
<dbReference type="PANTHER" id="PTHR37299">
    <property type="entry name" value="TRANSCRIPTIONAL REGULATOR-RELATED"/>
    <property type="match status" value="1"/>
</dbReference>
<evidence type="ECO:0000259" key="9">
    <source>
        <dbReference type="PROSITE" id="PS50930"/>
    </source>
</evidence>
<sequence>MLKIFVCEDNIVQRQKMESIIDCLKADMVDVIEKGIVTANPYEILEHIRNENNSCLYFLDIDLKCDMDGFMLAHKIRETQPRCCIVFVTTHSEMSFMTFSYRIEAMDFIIKDDIGKLEERMLQCIEQAIERCCKKEEKDTKKYTVKIGNHIKNITLSEIKYFEAVAETRKIILHATNCVIEFSGKLKEIEKNLNEDFVRCHRSVIVNTKYIESVDRINHIIYLKDGEICHMSVRLGKKIG</sequence>
<keyword evidence="7" id="KW-0597">Phosphoprotein</keyword>
<dbReference type="SMART" id="SM00850">
    <property type="entry name" value="LytTR"/>
    <property type="match status" value="1"/>
</dbReference>
<comment type="function">
    <text evidence="5">May play the central regulatory role in sporulation. It may be an element of the effector pathway responsible for the activation of sporulation genes in response to nutritional stress. Spo0A may act in concert with spo0H (a sigma factor) to control the expression of some genes that are critical to the sporulation process.</text>
</comment>
<comment type="function">
    <text evidence="6">Required for high-level post-exponential phase expression of a series of secreted proteins.</text>
</comment>
<evidence type="ECO:0000313" key="11">
    <source>
        <dbReference type="Proteomes" id="UP000286581"/>
    </source>
</evidence>
<dbReference type="GO" id="GO:0000156">
    <property type="term" value="F:phosphorelay response regulator activity"/>
    <property type="evidence" value="ECO:0007669"/>
    <property type="project" value="InterPro"/>
</dbReference>
<dbReference type="InterPro" id="IPR046947">
    <property type="entry name" value="LytR-like"/>
</dbReference>
<dbReference type="PANTHER" id="PTHR37299:SF3">
    <property type="entry name" value="STAGE 0 SPORULATION PROTEIN A HOMOLOG"/>
    <property type="match status" value="1"/>
</dbReference>
<evidence type="ECO:0000256" key="1">
    <source>
        <dbReference type="ARBA" id="ARBA00018672"/>
    </source>
</evidence>
<dbReference type="InterPro" id="IPR007492">
    <property type="entry name" value="LytTR_DNA-bd_dom"/>
</dbReference>
<evidence type="ECO:0000313" key="10">
    <source>
        <dbReference type="EMBL" id="RGW30250.1"/>
    </source>
</evidence>
<dbReference type="SMART" id="SM00448">
    <property type="entry name" value="REC"/>
    <property type="match status" value="1"/>
</dbReference>
<dbReference type="SUPFAM" id="SSF52172">
    <property type="entry name" value="CheY-like"/>
    <property type="match status" value="1"/>
</dbReference>
<dbReference type="EMBL" id="QSAE01000202">
    <property type="protein sequence ID" value="RGW30250.1"/>
    <property type="molecule type" value="Genomic_DNA"/>
</dbReference>
<dbReference type="Proteomes" id="UP000286581">
    <property type="component" value="Unassembled WGS sequence"/>
</dbReference>
<dbReference type="AlphaFoldDB" id="A0A413B1S4"/>
<evidence type="ECO:0000256" key="5">
    <source>
        <dbReference type="ARBA" id="ARBA00024867"/>
    </source>
</evidence>
<dbReference type="Gene3D" id="2.40.50.1020">
    <property type="entry name" value="LytTr DNA-binding domain"/>
    <property type="match status" value="1"/>
</dbReference>
<organism evidence="10 11">
    <name type="scientific">Agathobacter rectalis</name>
    <dbReference type="NCBI Taxonomy" id="39491"/>
    <lineage>
        <taxon>Bacteria</taxon>
        <taxon>Bacillati</taxon>
        <taxon>Bacillota</taxon>
        <taxon>Clostridia</taxon>
        <taxon>Lachnospirales</taxon>
        <taxon>Lachnospiraceae</taxon>
        <taxon>Agathobacter</taxon>
    </lineage>
</organism>
<keyword evidence="10" id="KW-0238">DNA-binding</keyword>
<dbReference type="Pfam" id="PF04397">
    <property type="entry name" value="LytTR"/>
    <property type="match status" value="1"/>
</dbReference>
<evidence type="ECO:0000259" key="8">
    <source>
        <dbReference type="PROSITE" id="PS50110"/>
    </source>
</evidence>
<dbReference type="Gene3D" id="3.40.50.2300">
    <property type="match status" value="1"/>
</dbReference>
<feature type="domain" description="HTH LytTR-type" evidence="9">
    <location>
        <begin position="143"/>
        <end position="240"/>
    </location>
</feature>
<feature type="domain" description="Response regulatory" evidence="8">
    <location>
        <begin position="3"/>
        <end position="126"/>
    </location>
</feature>
<keyword evidence="4" id="KW-0010">Activator</keyword>
<evidence type="ECO:0000256" key="2">
    <source>
        <dbReference type="ARBA" id="ARBA00022490"/>
    </source>
</evidence>
<dbReference type="PROSITE" id="PS50110">
    <property type="entry name" value="RESPONSE_REGULATORY"/>
    <property type="match status" value="1"/>
</dbReference>
<dbReference type="PROSITE" id="PS50930">
    <property type="entry name" value="HTH_LYTTR"/>
    <property type="match status" value="1"/>
</dbReference>
<evidence type="ECO:0000256" key="3">
    <source>
        <dbReference type="ARBA" id="ARBA00023012"/>
    </source>
</evidence>
<name>A0A413B1S4_9FIRM</name>
<dbReference type="GO" id="GO:0003677">
    <property type="term" value="F:DNA binding"/>
    <property type="evidence" value="ECO:0007669"/>
    <property type="project" value="UniProtKB-KW"/>
</dbReference>
<proteinExistence type="predicted"/>
<dbReference type="InterPro" id="IPR001789">
    <property type="entry name" value="Sig_transdc_resp-reg_receiver"/>
</dbReference>
<keyword evidence="3" id="KW-0902">Two-component regulatory system</keyword>
<protein>
    <recommendedName>
        <fullName evidence="1">Stage 0 sporulation protein A homolog</fullName>
    </recommendedName>
</protein>
<reference evidence="10 11" key="1">
    <citation type="submission" date="2018-08" db="EMBL/GenBank/DDBJ databases">
        <title>A genome reference for cultivated species of the human gut microbiota.</title>
        <authorList>
            <person name="Zou Y."/>
            <person name="Xue W."/>
            <person name="Luo G."/>
        </authorList>
    </citation>
    <scope>NUCLEOTIDE SEQUENCE [LARGE SCALE GENOMIC DNA]</scope>
    <source>
        <strain evidence="10 11">AF12-8</strain>
    </source>
</reference>
<comment type="caution">
    <text evidence="10">The sequence shown here is derived from an EMBL/GenBank/DDBJ whole genome shotgun (WGS) entry which is preliminary data.</text>
</comment>
<dbReference type="InterPro" id="IPR011006">
    <property type="entry name" value="CheY-like_superfamily"/>
</dbReference>
<accession>A0A413B1S4</accession>
<evidence type="ECO:0000256" key="7">
    <source>
        <dbReference type="PROSITE-ProRule" id="PRU00169"/>
    </source>
</evidence>
<evidence type="ECO:0000256" key="4">
    <source>
        <dbReference type="ARBA" id="ARBA00023159"/>
    </source>
</evidence>
<feature type="modified residue" description="4-aspartylphosphate" evidence="7">
    <location>
        <position position="60"/>
    </location>
</feature>
<evidence type="ECO:0000256" key="6">
    <source>
        <dbReference type="ARBA" id="ARBA00037164"/>
    </source>
</evidence>